<dbReference type="EMBL" id="MPUH01000684">
    <property type="protein sequence ID" value="OMJ75559.1"/>
    <property type="molecule type" value="Genomic_DNA"/>
</dbReference>
<organism evidence="1 2">
    <name type="scientific">Stentor coeruleus</name>
    <dbReference type="NCBI Taxonomy" id="5963"/>
    <lineage>
        <taxon>Eukaryota</taxon>
        <taxon>Sar</taxon>
        <taxon>Alveolata</taxon>
        <taxon>Ciliophora</taxon>
        <taxon>Postciliodesmatophora</taxon>
        <taxon>Heterotrichea</taxon>
        <taxon>Heterotrichida</taxon>
        <taxon>Stentoridae</taxon>
        <taxon>Stentor</taxon>
    </lineage>
</organism>
<evidence type="ECO:0000313" key="1">
    <source>
        <dbReference type="EMBL" id="OMJ75559.1"/>
    </source>
</evidence>
<keyword evidence="2" id="KW-1185">Reference proteome</keyword>
<accession>A0A1R2BFN9</accession>
<reference evidence="1 2" key="1">
    <citation type="submission" date="2016-11" db="EMBL/GenBank/DDBJ databases">
        <title>The macronuclear genome of Stentor coeruleus: a giant cell with tiny introns.</title>
        <authorList>
            <person name="Slabodnick M."/>
            <person name="Ruby J.G."/>
            <person name="Reiff S.B."/>
            <person name="Swart E.C."/>
            <person name="Gosai S."/>
            <person name="Prabakaran S."/>
            <person name="Witkowska E."/>
            <person name="Larue G.E."/>
            <person name="Fisher S."/>
            <person name="Freeman R.M."/>
            <person name="Gunawardena J."/>
            <person name="Chu W."/>
            <person name="Stover N.A."/>
            <person name="Gregory B.D."/>
            <person name="Nowacki M."/>
            <person name="Derisi J."/>
            <person name="Roy S.W."/>
            <person name="Marshall W.F."/>
            <person name="Sood P."/>
        </authorList>
    </citation>
    <scope>NUCLEOTIDE SEQUENCE [LARGE SCALE GENOMIC DNA]</scope>
    <source>
        <strain evidence="1">WM001</strain>
    </source>
</reference>
<name>A0A1R2BFN9_9CILI</name>
<dbReference type="AlphaFoldDB" id="A0A1R2BFN9"/>
<dbReference type="Proteomes" id="UP000187209">
    <property type="component" value="Unassembled WGS sequence"/>
</dbReference>
<sequence length="103" mass="12381">MENENLANYKNAVCDKEHLIKKYQLCCNTKGEKKCYDLHLEVEACDVIHDYISQEMEIEFYNTQKQELWKNRLQRHQSFSIAYEDFYKSSPVTFLSTLLKLFN</sequence>
<comment type="caution">
    <text evidence="1">The sequence shown here is derived from an EMBL/GenBank/DDBJ whole genome shotgun (WGS) entry which is preliminary data.</text>
</comment>
<evidence type="ECO:0000313" key="2">
    <source>
        <dbReference type="Proteomes" id="UP000187209"/>
    </source>
</evidence>
<protein>
    <submittedName>
        <fullName evidence="1">Uncharacterized protein</fullName>
    </submittedName>
</protein>
<proteinExistence type="predicted"/>
<gene>
    <name evidence="1" type="ORF">SteCoe_25293</name>
</gene>